<dbReference type="EMBL" id="JABFOF010000002">
    <property type="protein sequence ID" value="KAG2404824.1"/>
    <property type="molecule type" value="Genomic_DNA"/>
</dbReference>
<dbReference type="Pfam" id="PF24758">
    <property type="entry name" value="LRR_At5g56370"/>
    <property type="match status" value="1"/>
</dbReference>
<dbReference type="Gene3D" id="1.20.1280.50">
    <property type="match status" value="1"/>
</dbReference>
<reference evidence="4" key="2">
    <citation type="submission" date="2015-02" db="EMBL/GenBank/DDBJ databases">
        <authorList>
            <person name="Chooi Y.-H."/>
        </authorList>
    </citation>
    <scope>NUCLEOTIDE SEQUENCE</scope>
    <source>
        <tissue evidence="4">Seedling</tissue>
    </source>
</reference>
<dbReference type="PANTHER" id="PTHR31900:SF34">
    <property type="entry name" value="EMB|CAB62440.1-RELATED"/>
    <property type="match status" value="1"/>
</dbReference>
<dbReference type="SUPFAM" id="SSF52047">
    <property type="entry name" value="RNI-like"/>
    <property type="match status" value="1"/>
</dbReference>
<reference evidence="5" key="1">
    <citation type="journal article" date="2015" name="Proc. Natl. Acad. Sci. U.S.A.">
        <title>Genome sequencing of adzuki bean (Vigna angularis) provides insight into high starch and low fat accumulation and domestication.</title>
        <authorList>
            <person name="Yang K."/>
            <person name="Tian Z."/>
            <person name="Chen C."/>
            <person name="Luo L."/>
            <person name="Zhao B."/>
            <person name="Wang Z."/>
            <person name="Yu L."/>
            <person name="Li Y."/>
            <person name="Sun Y."/>
            <person name="Li W."/>
            <person name="Chen Y."/>
            <person name="Li Y."/>
            <person name="Zhang Y."/>
            <person name="Ai D."/>
            <person name="Zhao J."/>
            <person name="Shang C."/>
            <person name="Ma Y."/>
            <person name="Wu B."/>
            <person name="Wang M."/>
            <person name="Gao L."/>
            <person name="Sun D."/>
            <person name="Zhang P."/>
            <person name="Guo F."/>
            <person name="Wang W."/>
            <person name="Li Y."/>
            <person name="Wang J."/>
            <person name="Varshney R.K."/>
            <person name="Wang J."/>
            <person name="Ling H.Q."/>
            <person name="Wan P."/>
        </authorList>
    </citation>
    <scope>NUCLEOTIDE SEQUENCE</scope>
    <source>
        <strain evidence="5">cv. Jingnong 6</strain>
    </source>
</reference>
<gene>
    <name evidence="3" type="ORF">HKW66_Vig0244710</name>
    <name evidence="4" type="ORF">LR48_Vigan03g125300</name>
</gene>
<dbReference type="AlphaFoldDB" id="A0A0L9U511"/>
<dbReference type="Gene3D" id="3.80.10.10">
    <property type="entry name" value="Ribonuclease Inhibitor"/>
    <property type="match status" value="1"/>
</dbReference>
<dbReference type="InterPro" id="IPR032675">
    <property type="entry name" value="LRR_dom_sf"/>
</dbReference>
<evidence type="ECO:0000313" key="5">
    <source>
        <dbReference type="Proteomes" id="UP000053144"/>
    </source>
</evidence>
<dbReference type="InterPro" id="IPR050232">
    <property type="entry name" value="FBL13/AtMIF1-like"/>
</dbReference>
<evidence type="ECO:0000259" key="2">
    <source>
        <dbReference type="Pfam" id="PF24758"/>
    </source>
</evidence>
<dbReference type="KEGG" id="var:108328118"/>
<dbReference type="SUPFAM" id="SSF81383">
    <property type="entry name" value="F-box domain"/>
    <property type="match status" value="1"/>
</dbReference>
<feature type="domain" description="F-box/LRR-repeat protein 15/At3g58940/PEG3-like LRR" evidence="2">
    <location>
        <begin position="150"/>
        <end position="288"/>
    </location>
</feature>
<dbReference type="InterPro" id="IPR055411">
    <property type="entry name" value="LRR_FXL15/At3g58940/PEG3-like"/>
</dbReference>
<evidence type="ECO:0000313" key="4">
    <source>
        <dbReference type="EMBL" id="KOM37871.1"/>
    </source>
</evidence>
<dbReference type="Pfam" id="PF00646">
    <property type="entry name" value="F-box"/>
    <property type="match status" value="1"/>
</dbReference>
<dbReference type="InterPro" id="IPR001810">
    <property type="entry name" value="F-box_dom"/>
</dbReference>
<reference evidence="3 6" key="3">
    <citation type="submission" date="2020-05" db="EMBL/GenBank/DDBJ databases">
        <title>Vigna angularis (adzuki bean) Var. LongXiaoDou No. 4 denovo assembly.</title>
        <authorList>
            <person name="Xiang H."/>
        </authorList>
    </citation>
    <scope>NUCLEOTIDE SEQUENCE [LARGE SCALE GENOMIC DNA]</scope>
    <source>
        <tissue evidence="3">Leaf</tissue>
    </source>
</reference>
<evidence type="ECO:0000313" key="3">
    <source>
        <dbReference type="EMBL" id="KAG2404824.1"/>
    </source>
</evidence>
<evidence type="ECO:0000259" key="1">
    <source>
        <dbReference type="Pfam" id="PF00646"/>
    </source>
</evidence>
<organism evidence="4 5">
    <name type="scientific">Phaseolus angularis</name>
    <name type="common">Azuki bean</name>
    <name type="synonym">Vigna angularis</name>
    <dbReference type="NCBI Taxonomy" id="3914"/>
    <lineage>
        <taxon>Eukaryota</taxon>
        <taxon>Viridiplantae</taxon>
        <taxon>Streptophyta</taxon>
        <taxon>Embryophyta</taxon>
        <taxon>Tracheophyta</taxon>
        <taxon>Spermatophyta</taxon>
        <taxon>Magnoliopsida</taxon>
        <taxon>eudicotyledons</taxon>
        <taxon>Gunneridae</taxon>
        <taxon>Pentapetalae</taxon>
        <taxon>rosids</taxon>
        <taxon>fabids</taxon>
        <taxon>Fabales</taxon>
        <taxon>Fabaceae</taxon>
        <taxon>Papilionoideae</taxon>
        <taxon>50 kb inversion clade</taxon>
        <taxon>NPAAA clade</taxon>
        <taxon>indigoferoid/millettioid clade</taxon>
        <taxon>Phaseoleae</taxon>
        <taxon>Vigna</taxon>
    </lineage>
</organism>
<dbReference type="OMA" id="THRDECA"/>
<protein>
    <submittedName>
        <fullName evidence="3">F-box/LRR-repeat protein</fullName>
    </submittedName>
</protein>
<dbReference type="OrthoDB" id="594804at2759"/>
<dbReference type="Gramene" id="KOM37871">
    <property type="protein sequence ID" value="KOM37871"/>
    <property type="gene ID" value="LR48_Vigan03g125300"/>
</dbReference>
<feature type="domain" description="F-box" evidence="1">
    <location>
        <begin position="27"/>
        <end position="63"/>
    </location>
</feature>
<dbReference type="InterPro" id="IPR036047">
    <property type="entry name" value="F-box-like_dom_sf"/>
</dbReference>
<dbReference type="Proteomes" id="UP000053144">
    <property type="component" value="Chromosome 3"/>
</dbReference>
<evidence type="ECO:0000313" key="6">
    <source>
        <dbReference type="Proteomes" id="UP000743370"/>
    </source>
</evidence>
<proteinExistence type="predicted"/>
<dbReference type="EMBL" id="CM003373">
    <property type="protein sequence ID" value="KOM37871.1"/>
    <property type="molecule type" value="Genomic_DNA"/>
</dbReference>
<dbReference type="PANTHER" id="PTHR31900">
    <property type="entry name" value="F-BOX/RNI SUPERFAMILY PROTEIN-RELATED"/>
    <property type="match status" value="1"/>
</dbReference>
<sequence length="500" mass="58561">MVEPSAKILRRTLDENLDGETDNIDRLSALPESILLYIISFLELREAAATSILSTTWRDLFLQFRSIVATFNEHGVFSSEHHRLFDLFVGFVNRMLRERNPEIPIKVIRVTVKNFTERMKLGYESLMMSTAFAMSTCKVETIDYSFDMCFERTEPPSIVLPSEMFISETLTGLRLILPKGWVLPEKVWLPKLRYAHLIPFRLVDENSIQRFLDGCPRLENVMFIMKDETTKVKNLHMSSSSLKFVMLDWHVIEETNMSITVKAENLLRLFLSLRGGHKVNLDAPNLKFFSIEGQALELNMIQSVPSMEQATIATDCMFHFSDWNDFYSRSAKTCAFFGEFQNLRSLNISEPIMKALYVSKPVMPTFRNLYKIRLIPRYCKDDFTRYWIAHVLFNLFEKCPNLQVLSFKKVFDNYFGEVDFESVFPVSMVQNLKKLEICDFRGLEMEYKLVEFFMNNGQSLVIVSLKKNYSTPYNYLWKQNQRDRILSFLTHRDECAIVFK</sequence>
<name>A0A0L9U511_PHAAN</name>
<accession>A0A0L9U511</accession>
<dbReference type="Proteomes" id="UP000743370">
    <property type="component" value="Unassembled WGS sequence"/>
</dbReference>